<comment type="caution">
    <text evidence="2">The sequence shown here is derived from an EMBL/GenBank/DDBJ whole genome shotgun (WGS) entry which is preliminary data.</text>
</comment>
<accession>A0ABT9RAV6</accession>
<proteinExistence type="predicted"/>
<gene>
    <name evidence="2" type="ORF">J2S55_005651</name>
</gene>
<feature type="region of interest" description="Disordered" evidence="1">
    <location>
        <begin position="23"/>
        <end position="44"/>
    </location>
</feature>
<reference evidence="2 3" key="1">
    <citation type="submission" date="2023-07" db="EMBL/GenBank/DDBJ databases">
        <title>Sequencing the genomes of 1000 actinobacteria strains.</title>
        <authorList>
            <person name="Klenk H.-P."/>
        </authorList>
    </citation>
    <scope>NUCLEOTIDE SEQUENCE [LARGE SCALE GENOMIC DNA]</scope>
    <source>
        <strain evidence="2 3">DSM 44109</strain>
    </source>
</reference>
<keyword evidence="3" id="KW-1185">Reference proteome</keyword>
<feature type="region of interest" description="Disordered" evidence="1">
    <location>
        <begin position="57"/>
        <end position="79"/>
    </location>
</feature>
<dbReference type="PROSITE" id="PS51257">
    <property type="entry name" value="PROKAR_LIPOPROTEIN"/>
    <property type="match status" value="1"/>
</dbReference>
<evidence type="ECO:0008006" key="4">
    <source>
        <dbReference type="Google" id="ProtNLM"/>
    </source>
</evidence>
<evidence type="ECO:0000256" key="1">
    <source>
        <dbReference type="SAM" id="MobiDB-lite"/>
    </source>
</evidence>
<protein>
    <recommendedName>
        <fullName evidence="4">Lipoprotein</fullName>
    </recommendedName>
</protein>
<evidence type="ECO:0000313" key="3">
    <source>
        <dbReference type="Proteomes" id="UP001230426"/>
    </source>
</evidence>
<name>A0ABT9RAV6_9ACTN</name>
<evidence type="ECO:0000313" key="2">
    <source>
        <dbReference type="EMBL" id="MDP9866385.1"/>
    </source>
</evidence>
<sequence length="167" mass="17456">MRTVLVVAAIVSAAAVSGCGQSPETGIASAGGATSSAAPAAPAQPDGLRFARCMRENGVDMPDPEPGSDAVTLRGEVDKDSLDRASKACEKYGPAGQKKRAAADPAVQNALLKYARCMRENGIDMKDPDFSDGRVRLAGNRMNLNSPETEKAMEICREHLPGSGKRP</sequence>
<dbReference type="RefSeq" id="WP_306867003.1">
    <property type="nucleotide sequence ID" value="NZ_JAUSRB010000002.1"/>
</dbReference>
<dbReference type="EMBL" id="JAUSRB010000002">
    <property type="protein sequence ID" value="MDP9866385.1"/>
    <property type="molecule type" value="Genomic_DNA"/>
</dbReference>
<organism evidence="2 3">
    <name type="scientific">Streptosporangium brasiliense</name>
    <dbReference type="NCBI Taxonomy" id="47480"/>
    <lineage>
        <taxon>Bacteria</taxon>
        <taxon>Bacillati</taxon>
        <taxon>Actinomycetota</taxon>
        <taxon>Actinomycetes</taxon>
        <taxon>Streptosporangiales</taxon>
        <taxon>Streptosporangiaceae</taxon>
        <taxon>Streptosporangium</taxon>
    </lineage>
</organism>
<feature type="compositionally biased region" description="Low complexity" evidence="1">
    <location>
        <begin position="25"/>
        <end position="43"/>
    </location>
</feature>
<dbReference type="Proteomes" id="UP001230426">
    <property type="component" value="Unassembled WGS sequence"/>
</dbReference>